<dbReference type="Pfam" id="PF08615">
    <property type="entry name" value="RNase_H2_suC"/>
    <property type="match status" value="1"/>
</dbReference>
<sequence>MLAIQKPSRQTAAAAVPTCTPNLLPCRVHHDGPVNAAERYWAPSSSARAPDATTTTTLADTAPAAAAPTDTASIVADTAPTAYFRGRKLRGKSVAVPEGWRGVVVQRVERTQGQSDGSMRGEEDEGEGEEEAGVMEEVGRFGEVVVWEQEGMGEDEDAYAKGLGEWVGFAEVV</sequence>
<dbReference type="InterPro" id="IPR013924">
    <property type="entry name" value="RNase_H2_suC"/>
</dbReference>
<feature type="compositionally biased region" description="Acidic residues" evidence="1">
    <location>
        <begin position="122"/>
        <end position="132"/>
    </location>
</feature>
<name>A0A6A6BID8_9PEZI</name>
<dbReference type="OrthoDB" id="6222486at2759"/>
<dbReference type="CDD" id="cd09271">
    <property type="entry name" value="RNase_H2-C"/>
    <property type="match status" value="1"/>
</dbReference>
<evidence type="ECO:0000313" key="3">
    <source>
        <dbReference type="Proteomes" id="UP000799438"/>
    </source>
</evidence>
<gene>
    <name evidence="2" type="ORF">K452DRAFT_215171</name>
</gene>
<organism evidence="2 3">
    <name type="scientific">Aplosporella prunicola CBS 121167</name>
    <dbReference type="NCBI Taxonomy" id="1176127"/>
    <lineage>
        <taxon>Eukaryota</taxon>
        <taxon>Fungi</taxon>
        <taxon>Dikarya</taxon>
        <taxon>Ascomycota</taxon>
        <taxon>Pezizomycotina</taxon>
        <taxon>Dothideomycetes</taxon>
        <taxon>Dothideomycetes incertae sedis</taxon>
        <taxon>Botryosphaeriales</taxon>
        <taxon>Aplosporellaceae</taxon>
        <taxon>Aplosporella</taxon>
    </lineage>
</organism>
<protein>
    <submittedName>
        <fullName evidence="2">Uncharacterized protein</fullName>
    </submittedName>
</protein>
<evidence type="ECO:0000256" key="1">
    <source>
        <dbReference type="SAM" id="MobiDB-lite"/>
    </source>
</evidence>
<keyword evidence="3" id="KW-1185">Reference proteome</keyword>
<dbReference type="Gene3D" id="2.40.128.680">
    <property type="match status" value="1"/>
</dbReference>
<dbReference type="EMBL" id="ML995481">
    <property type="protein sequence ID" value="KAF2143912.1"/>
    <property type="molecule type" value="Genomic_DNA"/>
</dbReference>
<evidence type="ECO:0000313" key="2">
    <source>
        <dbReference type="EMBL" id="KAF2143912.1"/>
    </source>
</evidence>
<dbReference type="GO" id="GO:0006401">
    <property type="term" value="P:RNA catabolic process"/>
    <property type="evidence" value="ECO:0007669"/>
    <property type="project" value="InterPro"/>
</dbReference>
<proteinExistence type="predicted"/>
<feature type="region of interest" description="Disordered" evidence="1">
    <location>
        <begin position="109"/>
        <end position="132"/>
    </location>
</feature>
<reference evidence="2" key="1">
    <citation type="journal article" date="2020" name="Stud. Mycol.">
        <title>101 Dothideomycetes genomes: a test case for predicting lifestyles and emergence of pathogens.</title>
        <authorList>
            <person name="Haridas S."/>
            <person name="Albert R."/>
            <person name="Binder M."/>
            <person name="Bloem J."/>
            <person name="Labutti K."/>
            <person name="Salamov A."/>
            <person name="Andreopoulos B."/>
            <person name="Baker S."/>
            <person name="Barry K."/>
            <person name="Bills G."/>
            <person name="Bluhm B."/>
            <person name="Cannon C."/>
            <person name="Castanera R."/>
            <person name="Culley D."/>
            <person name="Daum C."/>
            <person name="Ezra D."/>
            <person name="Gonzalez J."/>
            <person name="Henrissat B."/>
            <person name="Kuo A."/>
            <person name="Liang C."/>
            <person name="Lipzen A."/>
            <person name="Lutzoni F."/>
            <person name="Magnuson J."/>
            <person name="Mondo S."/>
            <person name="Nolan M."/>
            <person name="Ohm R."/>
            <person name="Pangilinan J."/>
            <person name="Park H.-J."/>
            <person name="Ramirez L."/>
            <person name="Alfaro M."/>
            <person name="Sun H."/>
            <person name="Tritt A."/>
            <person name="Yoshinaga Y."/>
            <person name="Zwiers L.-H."/>
            <person name="Turgeon B."/>
            <person name="Goodwin S."/>
            <person name="Spatafora J."/>
            <person name="Crous P."/>
            <person name="Grigoriev I."/>
        </authorList>
    </citation>
    <scope>NUCLEOTIDE SEQUENCE</scope>
    <source>
        <strain evidence="2">CBS 121167</strain>
    </source>
</reference>
<dbReference type="GeneID" id="54293733"/>
<dbReference type="Proteomes" id="UP000799438">
    <property type="component" value="Unassembled WGS sequence"/>
</dbReference>
<accession>A0A6A6BID8</accession>
<dbReference type="GO" id="GO:0032299">
    <property type="term" value="C:ribonuclease H2 complex"/>
    <property type="evidence" value="ECO:0007669"/>
    <property type="project" value="InterPro"/>
</dbReference>
<dbReference type="AlphaFoldDB" id="A0A6A6BID8"/>
<dbReference type="PANTHER" id="PTHR47204:SF1">
    <property type="entry name" value="RIBONUCLEASE H2 SUBUNIT C"/>
    <property type="match status" value="1"/>
</dbReference>
<feature type="non-terminal residue" evidence="2">
    <location>
        <position position="173"/>
    </location>
</feature>
<dbReference type="RefSeq" id="XP_033399624.1">
    <property type="nucleotide sequence ID" value="XM_033536237.1"/>
</dbReference>
<dbReference type="PANTHER" id="PTHR47204">
    <property type="entry name" value="OS02G0168900 PROTEIN"/>
    <property type="match status" value="1"/>
</dbReference>